<feature type="region of interest" description="Disordered" evidence="1">
    <location>
        <begin position="512"/>
        <end position="546"/>
    </location>
</feature>
<protein>
    <recommendedName>
        <fullName evidence="4">ATP/GTP-binding protein</fullName>
    </recommendedName>
</protein>
<reference evidence="2 3" key="1">
    <citation type="submission" date="2024-09" db="EMBL/GenBank/DDBJ databases">
        <authorList>
            <person name="Sun Q."/>
            <person name="Mori K."/>
        </authorList>
    </citation>
    <scope>NUCLEOTIDE SEQUENCE [LARGE SCALE GENOMIC DNA]</scope>
    <source>
        <strain evidence="2 3">JCM 3331</strain>
    </source>
</reference>
<organism evidence="2 3">
    <name type="scientific">Streptomyces yanii</name>
    <dbReference type="NCBI Taxonomy" id="78510"/>
    <lineage>
        <taxon>Bacteria</taxon>
        <taxon>Bacillati</taxon>
        <taxon>Actinomycetota</taxon>
        <taxon>Actinomycetes</taxon>
        <taxon>Kitasatosporales</taxon>
        <taxon>Streptomycetaceae</taxon>
        <taxon>Streptomyces</taxon>
    </lineage>
</organism>
<name>A0ABV5RHR4_9ACTN</name>
<comment type="caution">
    <text evidence="2">The sequence shown here is derived from an EMBL/GenBank/DDBJ whole genome shotgun (WGS) entry which is preliminary data.</text>
</comment>
<keyword evidence="3" id="KW-1185">Reference proteome</keyword>
<evidence type="ECO:0008006" key="4">
    <source>
        <dbReference type="Google" id="ProtNLM"/>
    </source>
</evidence>
<gene>
    <name evidence="2" type="ORF">ACFFTL_35250</name>
</gene>
<proteinExistence type="predicted"/>
<sequence>MIRLPSSHAAITAPLVASSTCFPGIPVGKSLLDGRPFNLSPVLTEASILPSTNSLALGGLGSGKSTTGKIRIRREILHHDHQAVVIDSFGEDNTGEWGDLTHSLGGRVIEAGSFTLNPCSSLLPPEVREQLIRSLIAAVEPGALTYQSTHALQHALNHPKATNLNGLVDALVRPEDGRWPAAKLAEWGEGVAIGLSRYTEGSLRGLFDGQDATLPPTDLPILTFDFSRLDRNSPAIPSLMAAVSCWAEHVWLRQSTAIHRHLVLEEAWQILLSPATSELIQRLLKNSRKAGLSLDVLMHTLSDLGDGKARDLARLCEVAHIGRLNPEEAAIVGALLGLPAWAIKEIPNLGPGQAVWKVGPHYVDIIETVRSEEEARLTDTSSRRRQAQGALAEPDLTLVKGAEEEEEEDSNYEDQGQSLPEPLEIEQGDVWDWEMPPNVIDTRHYDAIEAARQGRCNEAADLAALGERQDITAHGINSAEAVSWLSTRAQVADLCGNRDQATQLRATVARIRQDDDRAGQAHDITPALHREPQQPAPTDDDDPTATSLRRLWPAAATIVALSLAIAFVWDNPKGEEEQRQQREERAAAAAYKGKAGAAVTIDGVKAHVVADWSDDRKSVVLALHPYYDMDKNARYLRIDAADKSASDVREEEQFPKDPEIVVPVKDPSAAVTVRVAMAGKDWEEGSRAASRTIRLSPTGVSFDAKTGKQLPSDL</sequence>
<accession>A0ABV5RHR4</accession>
<dbReference type="SUPFAM" id="SSF52540">
    <property type="entry name" value="P-loop containing nucleoside triphosphate hydrolases"/>
    <property type="match status" value="1"/>
</dbReference>
<dbReference type="InterPro" id="IPR027417">
    <property type="entry name" value="P-loop_NTPase"/>
</dbReference>
<feature type="compositionally biased region" description="Acidic residues" evidence="1">
    <location>
        <begin position="403"/>
        <end position="412"/>
    </location>
</feature>
<evidence type="ECO:0000256" key="1">
    <source>
        <dbReference type="SAM" id="MobiDB-lite"/>
    </source>
</evidence>
<dbReference type="Proteomes" id="UP001589710">
    <property type="component" value="Unassembled WGS sequence"/>
</dbReference>
<dbReference type="Gene3D" id="3.40.50.300">
    <property type="entry name" value="P-loop containing nucleotide triphosphate hydrolases"/>
    <property type="match status" value="1"/>
</dbReference>
<evidence type="ECO:0000313" key="2">
    <source>
        <dbReference type="EMBL" id="MFB9577392.1"/>
    </source>
</evidence>
<evidence type="ECO:0000313" key="3">
    <source>
        <dbReference type="Proteomes" id="UP001589710"/>
    </source>
</evidence>
<dbReference type="EMBL" id="JBHMCG010000145">
    <property type="protein sequence ID" value="MFB9577392.1"/>
    <property type="molecule type" value="Genomic_DNA"/>
</dbReference>
<dbReference type="RefSeq" id="WP_345513416.1">
    <property type="nucleotide sequence ID" value="NZ_BAAAXD010000022.1"/>
</dbReference>
<feature type="region of interest" description="Disordered" evidence="1">
    <location>
        <begin position="374"/>
        <end position="422"/>
    </location>
</feature>